<evidence type="ECO:0000313" key="2">
    <source>
        <dbReference type="EMBL" id="GJC88121.1"/>
    </source>
</evidence>
<dbReference type="InterPro" id="IPR027417">
    <property type="entry name" value="P-loop_NTPase"/>
</dbReference>
<sequence>MTSSSWAVLTSLVEGNRKPPKLGYHVIINRGADDNGEEGNAFAALQERETISLEHPWNSPPDVRIGISPLRERLEELLGEITGRAFPELRSKTRQKLANAEKKLKNLGVPRQTERERQQYPIGITSNFQALVHAALNADFSGHAEFDRNTFRLITDFHNFARMYFFESEIRNNPQNE</sequence>
<dbReference type="AlphaFoldDB" id="A0AA37LXX7"/>
<dbReference type="Pfam" id="PF01031">
    <property type="entry name" value="Dynamin_M"/>
    <property type="match status" value="1"/>
</dbReference>
<proteinExistence type="predicted"/>
<reference evidence="2 3" key="1">
    <citation type="submission" date="2021-07" db="EMBL/GenBank/DDBJ databases">
        <title>Genome data of Colletotrichum spaethianum.</title>
        <authorList>
            <person name="Utami Y.D."/>
            <person name="Hiruma K."/>
        </authorList>
    </citation>
    <scope>NUCLEOTIDE SEQUENCE [LARGE SCALE GENOMIC DNA]</scope>
    <source>
        <strain evidence="2 3">MAFF 242679</strain>
    </source>
</reference>
<dbReference type="Proteomes" id="UP001055172">
    <property type="component" value="Unassembled WGS sequence"/>
</dbReference>
<dbReference type="EMBL" id="BPPX01000030">
    <property type="protein sequence ID" value="GJC88121.1"/>
    <property type="molecule type" value="Genomic_DNA"/>
</dbReference>
<dbReference type="InterPro" id="IPR000375">
    <property type="entry name" value="Dynamin_stalk"/>
</dbReference>
<gene>
    <name evidence="2" type="ORF">ColLi_10959</name>
</gene>
<evidence type="ECO:0000313" key="3">
    <source>
        <dbReference type="Proteomes" id="UP001055172"/>
    </source>
</evidence>
<name>A0AA37LXX7_9PEZI</name>
<keyword evidence="3" id="KW-1185">Reference proteome</keyword>
<dbReference type="Gene3D" id="3.40.50.300">
    <property type="entry name" value="P-loop containing nucleotide triphosphate hydrolases"/>
    <property type="match status" value="1"/>
</dbReference>
<evidence type="ECO:0000259" key="1">
    <source>
        <dbReference type="Pfam" id="PF01031"/>
    </source>
</evidence>
<accession>A0AA37LXX7</accession>
<feature type="domain" description="Dynamin stalk" evidence="1">
    <location>
        <begin position="12"/>
        <end position="139"/>
    </location>
</feature>
<protein>
    <recommendedName>
        <fullName evidence="1">Dynamin stalk domain-containing protein</fullName>
    </recommendedName>
</protein>
<comment type="caution">
    <text evidence="2">The sequence shown here is derived from an EMBL/GenBank/DDBJ whole genome shotgun (WGS) entry which is preliminary data.</text>
</comment>
<organism evidence="2 3">
    <name type="scientific">Colletotrichum liriopes</name>
    <dbReference type="NCBI Taxonomy" id="708192"/>
    <lineage>
        <taxon>Eukaryota</taxon>
        <taxon>Fungi</taxon>
        <taxon>Dikarya</taxon>
        <taxon>Ascomycota</taxon>
        <taxon>Pezizomycotina</taxon>
        <taxon>Sordariomycetes</taxon>
        <taxon>Hypocreomycetidae</taxon>
        <taxon>Glomerellales</taxon>
        <taxon>Glomerellaceae</taxon>
        <taxon>Colletotrichum</taxon>
        <taxon>Colletotrichum spaethianum species complex</taxon>
    </lineage>
</organism>